<feature type="transmembrane region" description="Helical" evidence="6">
    <location>
        <begin position="248"/>
        <end position="265"/>
    </location>
</feature>
<keyword evidence="9" id="KW-1185">Reference proteome</keyword>
<evidence type="ECO:0000313" key="8">
    <source>
        <dbReference type="EMBL" id="MZP29555.1"/>
    </source>
</evidence>
<feature type="transmembrane region" description="Helical" evidence="6">
    <location>
        <begin position="87"/>
        <end position="106"/>
    </location>
</feature>
<evidence type="ECO:0000256" key="3">
    <source>
        <dbReference type="ARBA" id="ARBA00022692"/>
    </source>
</evidence>
<protein>
    <submittedName>
        <fullName evidence="8">EamA family transporter</fullName>
    </submittedName>
</protein>
<keyword evidence="4 6" id="KW-1133">Transmembrane helix</keyword>
<dbReference type="PANTHER" id="PTHR32322:SF2">
    <property type="entry name" value="EAMA DOMAIN-CONTAINING PROTEIN"/>
    <property type="match status" value="1"/>
</dbReference>
<feature type="transmembrane region" description="Helical" evidence="6">
    <location>
        <begin position="214"/>
        <end position="236"/>
    </location>
</feature>
<dbReference type="EMBL" id="WXEY01000006">
    <property type="protein sequence ID" value="MZP29555.1"/>
    <property type="molecule type" value="Genomic_DNA"/>
</dbReference>
<dbReference type="AlphaFoldDB" id="A0A845L3F6"/>
<feature type="domain" description="EamA" evidence="7">
    <location>
        <begin position="6"/>
        <end position="136"/>
    </location>
</feature>
<feature type="transmembrane region" description="Helical" evidence="6">
    <location>
        <begin position="118"/>
        <end position="137"/>
    </location>
</feature>
<dbReference type="InterPro" id="IPR037185">
    <property type="entry name" value="EmrE-like"/>
</dbReference>
<feature type="transmembrane region" description="Helical" evidence="6">
    <location>
        <begin position="28"/>
        <end position="50"/>
    </location>
</feature>
<dbReference type="GO" id="GO:0016020">
    <property type="term" value="C:membrane"/>
    <property type="evidence" value="ECO:0007669"/>
    <property type="project" value="UniProtKB-SubCell"/>
</dbReference>
<proteinExistence type="inferred from homology"/>
<evidence type="ECO:0000259" key="7">
    <source>
        <dbReference type="Pfam" id="PF00892"/>
    </source>
</evidence>
<feature type="transmembrane region" description="Helical" evidence="6">
    <location>
        <begin position="62"/>
        <end position="81"/>
    </location>
</feature>
<dbReference type="OrthoDB" id="3190463at2"/>
<dbReference type="Pfam" id="PF00892">
    <property type="entry name" value="EamA"/>
    <property type="match status" value="2"/>
</dbReference>
<dbReference type="SUPFAM" id="SSF103481">
    <property type="entry name" value="Multidrug resistance efflux transporter EmrE"/>
    <property type="match status" value="2"/>
</dbReference>
<comment type="similarity">
    <text evidence="2">Belongs to the EamA transporter family.</text>
</comment>
<gene>
    <name evidence="8" type="ORF">GTO91_07530</name>
</gene>
<sequence length="333" mass="35047">MIGAYALMCAIFGTTFLAIKVGLEAGVQPFFFAGTRFFLAGLLVYGFFRLIGRGEGLTRQQLADAAFVGVTMTGFLFGALYWGEQHITSGLAALLSATAPLKVSLVERFQRKSKDGFTPLKLAGLCLGLTGVAIAVYPSLQGGSSGTMALLSVTIILLAQATYAFGAVRSKRALSAGVNPYLFNAAQMVAGGLLLLLLSSLFETGQIQPWNAEILGAWAYLTVFGSIVGHGTYYWLVRATNPLFPSTWTYISPLIAQFVGFWWAGESLTAYTFLGLASVLSGVLIVNWNILKSLVLPATSAISTASATTISAASTASVASAASTSSEASTHQR</sequence>
<evidence type="ECO:0000256" key="2">
    <source>
        <dbReference type="ARBA" id="ARBA00007362"/>
    </source>
</evidence>
<accession>A0A845L3F6</accession>
<evidence type="ECO:0000256" key="4">
    <source>
        <dbReference type="ARBA" id="ARBA00022989"/>
    </source>
</evidence>
<evidence type="ECO:0000313" key="9">
    <source>
        <dbReference type="Proteomes" id="UP000463470"/>
    </source>
</evidence>
<dbReference type="PANTHER" id="PTHR32322">
    <property type="entry name" value="INNER MEMBRANE TRANSPORTER"/>
    <property type="match status" value="1"/>
</dbReference>
<feature type="domain" description="EamA" evidence="7">
    <location>
        <begin position="153"/>
        <end position="287"/>
    </location>
</feature>
<keyword evidence="5 6" id="KW-0472">Membrane</keyword>
<evidence type="ECO:0000256" key="6">
    <source>
        <dbReference type="SAM" id="Phobius"/>
    </source>
</evidence>
<comment type="caution">
    <text evidence="8">The sequence shown here is derived from an EMBL/GenBank/DDBJ whole genome shotgun (WGS) entry which is preliminary data.</text>
</comment>
<organism evidence="8 9">
    <name type="scientific">Heliomicrobium undosum</name>
    <dbReference type="NCBI Taxonomy" id="121734"/>
    <lineage>
        <taxon>Bacteria</taxon>
        <taxon>Bacillati</taxon>
        <taxon>Bacillota</taxon>
        <taxon>Clostridia</taxon>
        <taxon>Eubacteriales</taxon>
        <taxon>Heliobacteriaceae</taxon>
        <taxon>Heliomicrobium</taxon>
    </lineage>
</organism>
<dbReference type="RefSeq" id="WP_161257251.1">
    <property type="nucleotide sequence ID" value="NZ_WXEY01000006.1"/>
</dbReference>
<dbReference type="InterPro" id="IPR000620">
    <property type="entry name" value="EamA_dom"/>
</dbReference>
<evidence type="ECO:0000256" key="5">
    <source>
        <dbReference type="ARBA" id="ARBA00023136"/>
    </source>
</evidence>
<feature type="transmembrane region" description="Helical" evidence="6">
    <location>
        <begin position="181"/>
        <end position="202"/>
    </location>
</feature>
<feature type="transmembrane region" description="Helical" evidence="6">
    <location>
        <begin position="149"/>
        <end position="169"/>
    </location>
</feature>
<reference evidence="8 9" key="1">
    <citation type="submission" date="2020-01" db="EMBL/GenBank/DDBJ databases">
        <title>Whole-genome sequence of Heliobacterium undosum DSM 13378.</title>
        <authorList>
            <person name="Kyndt J.A."/>
            <person name="Meyer T.E."/>
        </authorList>
    </citation>
    <scope>NUCLEOTIDE SEQUENCE [LARGE SCALE GENOMIC DNA]</scope>
    <source>
        <strain evidence="8 9">DSM 13378</strain>
    </source>
</reference>
<name>A0A845L3F6_9FIRM</name>
<feature type="transmembrane region" description="Helical" evidence="6">
    <location>
        <begin position="271"/>
        <end position="291"/>
    </location>
</feature>
<keyword evidence="3 6" id="KW-0812">Transmembrane</keyword>
<dbReference type="InterPro" id="IPR050638">
    <property type="entry name" value="AA-Vitamin_Transporters"/>
</dbReference>
<comment type="subcellular location">
    <subcellularLocation>
        <location evidence="1">Membrane</location>
        <topology evidence="1">Multi-pass membrane protein</topology>
    </subcellularLocation>
</comment>
<dbReference type="Proteomes" id="UP000463470">
    <property type="component" value="Unassembled WGS sequence"/>
</dbReference>
<evidence type="ECO:0000256" key="1">
    <source>
        <dbReference type="ARBA" id="ARBA00004141"/>
    </source>
</evidence>